<dbReference type="AlphaFoldDB" id="A0A841KHI2"/>
<reference evidence="3 4" key="1">
    <citation type="submission" date="2020-08" db="EMBL/GenBank/DDBJ databases">
        <title>Genomic Encyclopedia of Type Strains, Phase IV (KMG-IV): sequencing the most valuable type-strain genomes for metagenomic binning, comparative biology and taxonomic classification.</title>
        <authorList>
            <person name="Goeker M."/>
        </authorList>
    </citation>
    <scope>NUCLEOTIDE SEQUENCE [LARGE SCALE GENOMIC DNA]</scope>
    <source>
        <strain evidence="3 4">DSM 107085</strain>
    </source>
</reference>
<evidence type="ECO:0000259" key="2">
    <source>
        <dbReference type="Pfam" id="PF00144"/>
    </source>
</evidence>
<evidence type="ECO:0000313" key="3">
    <source>
        <dbReference type="EMBL" id="MBB6183209.1"/>
    </source>
</evidence>
<dbReference type="OrthoDB" id="9799367at2"/>
<dbReference type="RefSeq" id="WP_081945153.1">
    <property type="nucleotide sequence ID" value="NZ_JACHET010000001.1"/>
</dbReference>
<dbReference type="InterPro" id="IPR050491">
    <property type="entry name" value="AmpC-like"/>
</dbReference>
<comment type="caution">
    <text evidence="3">The sequence shown here is derived from an EMBL/GenBank/DDBJ whole genome shotgun (WGS) entry which is preliminary data.</text>
</comment>
<dbReference type="PANTHER" id="PTHR46825:SF9">
    <property type="entry name" value="BETA-LACTAMASE-RELATED DOMAIN-CONTAINING PROTEIN"/>
    <property type="match status" value="1"/>
</dbReference>
<protein>
    <submittedName>
        <fullName evidence="3">CubicO group peptidase (Beta-lactamase class C family)</fullName>
    </submittedName>
</protein>
<dbReference type="EMBL" id="JACHET010000001">
    <property type="protein sequence ID" value="MBB6183209.1"/>
    <property type="molecule type" value="Genomic_DNA"/>
</dbReference>
<proteinExistence type="predicted"/>
<keyword evidence="1" id="KW-0732">Signal</keyword>
<sequence length="507" mass="55598">MNNRNPFPPCLIRKAVLASLLWTVLTVSCLAAPSAVKPPSQVTLPDTPAGRLAGELIHHVDTDSTAHIRKWVPSLLAASMDPGDRKDFVESMVSAARDSGGLQIFDIRSNARRPGFIQVAVKARRGDTHALLVLNVDAAHAGKLDQAILWPMQDPALYAGWPKGAVSHARLRQLIQGALDRLVRTEDFSGCLTVVDGGHMIFDACRGLAERSFGVPVNHQTRFRIASMGKMFTAVAIAQLVQAGKLSWNDTLAKWVPEYPDQATAKKITVWELLHHTSGLGDYMVPAFFEHRERYVHPVDYLRLIARQPLVSAPGKQWNYSNSGYVLLGRIIENVSGESYFDYVQHHIFAPAHMLSSGFSSIDQVVPKLAVGYYHDALFSKAWKANWLKLPYMAAPDGGGYSTNADMLRFAKAMRDGTLLKPATLAKMFDDEVPAGPGWNAAGFGDRLSHGRHIRGKVGGIEGTTADLQMVWETGATVVMTSNEGPSENWMLVERIADLLSAEGTKR</sequence>
<gene>
    <name evidence="3" type="ORF">HNQ86_000554</name>
</gene>
<dbReference type="Pfam" id="PF00144">
    <property type="entry name" value="Beta-lactamase"/>
    <property type="match status" value="1"/>
</dbReference>
<name>A0A841KHI2_9GAMM</name>
<accession>A0A841KHI2</accession>
<dbReference type="PANTHER" id="PTHR46825">
    <property type="entry name" value="D-ALANYL-D-ALANINE-CARBOXYPEPTIDASE/ENDOPEPTIDASE AMPH"/>
    <property type="match status" value="1"/>
</dbReference>
<dbReference type="InterPro" id="IPR001466">
    <property type="entry name" value="Beta-lactam-related"/>
</dbReference>
<dbReference type="Proteomes" id="UP000560000">
    <property type="component" value="Unassembled WGS sequence"/>
</dbReference>
<feature type="domain" description="Beta-lactamase-related" evidence="2">
    <location>
        <begin position="192"/>
        <end position="487"/>
    </location>
</feature>
<dbReference type="InterPro" id="IPR012338">
    <property type="entry name" value="Beta-lactam/transpept-like"/>
</dbReference>
<dbReference type="Gene3D" id="3.40.710.10">
    <property type="entry name" value="DD-peptidase/beta-lactamase superfamily"/>
    <property type="match status" value="1"/>
</dbReference>
<feature type="chain" id="PRO_5032334584" evidence="1">
    <location>
        <begin position="32"/>
        <end position="507"/>
    </location>
</feature>
<evidence type="ECO:0000313" key="4">
    <source>
        <dbReference type="Proteomes" id="UP000560000"/>
    </source>
</evidence>
<organism evidence="3 4">
    <name type="scientific">Oleiagrimonas soli</name>
    <dbReference type="NCBI Taxonomy" id="1543381"/>
    <lineage>
        <taxon>Bacteria</taxon>
        <taxon>Pseudomonadati</taxon>
        <taxon>Pseudomonadota</taxon>
        <taxon>Gammaproteobacteria</taxon>
        <taxon>Lysobacterales</taxon>
        <taxon>Rhodanobacteraceae</taxon>
        <taxon>Oleiagrimonas</taxon>
    </lineage>
</organism>
<dbReference type="PROSITE" id="PS51257">
    <property type="entry name" value="PROKAR_LIPOPROTEIN"/>
    <property type="match status" value="1"/>
</dbReference>
<dbReference type="SUPFAM" id="SSF56601">
    <property type="entry name" value="beta-lactamase/transpeptidase-like"/>
    <property type="match status" value="1"/>
</dbReference>
<feature type="signal peptide" evidence="1">
    <location>
        <begin position="1"/>
        <end position="31"/>
    </location>
</feature>
<evidence type="ECO:0000256" key="1">
    <source>
        <dbReference type="SAM" id="SignalP"/>
    </source>
</evidence>